<dbReference type="SUPFAM" id="SSF53254">
    <property type="entry name" value="Phosphoglycerate mutase-like"/>
    <property type="match status" value="1"/>
</dbReference>
<evidence type="ECO:0000313" key="2">
    <source>
        <dbReference type="Proteomes" id="UP001197093"/>
    </source>
</evidence>
<dbReference type="GO" id="GO:0005737">
    <property type="term" value="C:cytoplasm"/>
    <property type="evidence" value="ECO:0007669"/>
    <property type="project" value="TreeGrafter"/>
</dbReference>
<evidence type="ECO:0008006" key="3">
    <source>
        <dbReference type="Google" id="ProtNLM"/>
    </source>
</evidence>
<dbReference type="GO" id="GO:0016791">
    <property type="term" value="F:phosphatase activity"/>
    <property type="evidence" value="ECO:0007669"/>
    <property type="project" value="TreeGrafter"/>
</dbReference>
<gene>
    <name evidence="1" type="ORF">NEMBOFW57_009561</name>
</gene>
<dbReference type="Proteomes" id="UP001197093">
    <property type="component" value="Unassembled WGS sequence"/>
</dbReference>
<name>A0AAD4EPK8_9PEZI</name>
<dbReference type="InterPro" id="IPR013078">
    <property type="entry name" value="His_Pase_superF_clade-1"/>
</dbReference>
<dbReference type="PANTHER" id="PTHR48100">
    <property type="entry name" value="BROAD-SPECIFICITY PHOSPHATASE YOR283W-RELATED"/>
    <property type="match status" value="1"/>
</dbReference>
<evidence type="ECO:0000313" key="1">
    <source>
        <dbReference type="EMBL" id="KAG7284946.1"/>
    </source>
</evidence>
<dbReference type="Pfam" id="PF00300">
    <property type="entry name" value="His_Phos_1"/>
    <property type="match status" value="1"/>
</dbReference>
<keyword evidence="2" id="KW-1185">Reference proteome</keyword>
<dbReference type="CDD" id="cd07067">
    <property type="entry name" value="HP_PGM_like"/>
    <property type="match status" value="1"/>
</dbReference>
<proteinExistence type="predicted"/>
<dbReference type="InterPro" id="IPR029033">
    <property type="entry name" value="His_PPase_superfam"/>
</dbReference>
<dbReference type="EMBL" id="JAHCVI010000005">
    <property type="protein sequence ID" value="KAG7284946.1"/>
    <property type="molecule type" value="Genomic_DNA"/>
</dbReference>
<comment type="caution">
    <text evidence="1">The sequence shown here is derived from an EMBL/GenBank/DDBJ whole genome shotgun (WGS) entry which is preliminary data.</text>
</comment>
<organism evidence="1 2">
    <name type="scientific">Staphylotrichum longicolle</name>
    <dbReference type="NCBI Taxonomy" id="669026"/>
    <lineage>
        <taxon>Eukaryota</taxon>
        <taxon>Fungi</taxon>
        <taxon>Dikarya</taxon>
        <taxon>Ascomycota</taxon>
        <taxon>Pezizomycotina</taxon>
        <taxon>Sordariomycetes</taxon>
        <taxon>Sordariomycetidae</taxon>
        <taxon>Sordariales</taxon>
        <taxon>Chaetomiaceae</taxon>
        <taxon>Staphylotrichum</taxon>
    </lineage>
</organism>
<reference evidence="1" key="1">
    <citation type="submission" date="2023-02" db="EMBL/GenBank/DDBJ databases">
        <authorList>
            <person name="Palmer J.M."/>
        </authorList>
    </citation>
    <scope>NUCLEOTIDE SEQUENCE</scope>
    <source>
        <strain evidence="1">FW57</strain>
    </source>
</reference>
<dbReference type="AlphaFoldDB" id="A0AAD4EPK8"/>
<dbReference type="InterPro" id="IPR050275">
    <property type="entry name" value="PGM_Phosphatase"/>
</dbReference>
<dbReference type="Gene3D" id="3.40.50.1240">
    <property type="entry name" value="Phosphoglycerate mutase-like"/>
    <property type="match status" value="1"/>
</dbReference>
<accession>A0AAD4EPK8</accession>
<sequence>MTTKSTIYLLRHAESAHNISKDFNHRDPGLTEAGFVQATALANSFPALSSIGIIFSSPLTRTIETTFAGFGAIISHESSSRGVNEGGEGATKLILDPDLQERSDLPCDTGSDVSVLDARFPDLEFGTLGEGWPAKIGAYTANDEAVAARAEGFRKKLLGLTKELEANGSGKKDVVVVTHGVFMKFLAEDEGIDLPKAGWKAYTVEETSGRAVLRPL</sequence>
<dbReference type="PANTHER" id="PTHR48100:SF54">
    <property type="entry name" value="PHOSPHATASE SPAC5H10.03-RELATED"/>
    <property type="match status" value="1"/>
</dbReference>
<dbReference type="SMART" id="SM00855">
    <property type="entry name" value="PGAM"/>
    <property type="match status" value="1"/>
</dbReference>
<protein>
    <recommendedName>
        <fullName evidence="3">Phosphoglycerate mutase family protein</fullName>
    </recommendedName>
</protein>